<evidence type="ECO:0000313" key="6">
    <source>
        <dbReference type="EMBL" id="MBW0128935.1"/>
    </source>
</evidence>
<evidence type="ECO:0000256" key="1">
    <source>
        <dbReference type="ARBA" id="ARBA00022670"/>
    </source>
</evidence>
<organism evidence="6 7">
    <name type="scientific">Pseudonocardia oceani</name>
    <dbReference type="NCBI Taxonomy" id="2792013"/>
    <lineage>
        <taxon>Bacteria</taxon>
        <taxon>Bacillati</taxon>
        <taxon>Actinomycetota</taxon>
        <taxon>Actinomycetes</taxon>
        <taxon>Pseudonocardiales</taxon>
        <taxon>Pseudonocardiaceae</taxon>
        <taxon>Pseudonocardia</taxon>
    </lineage>
</organism>
<dbReference type="PANTHER" id="PTHR47053:SF1">
    <property type="entry name" value="MUREIN DD-ENDOPEPTIDASE MEPH-RELATED"/>
    <property type="match status" value="1"/>
</dbReference>
<dbReference type="EMBL" id="JADQDF010000001">
    <property type="protein sequence ID" value="MBW0128935.1"/>
    <property type="molecule type" value="Genomic_DNA"/>
</dbReference>
<feature type="compositionally biased region" description="Basic residues" evidence="4">
    <location>
        <begin position="1"/>
        <end position="10"/>
    </location>
</feature>
<dbReference type="Proteomes" id="UP000694300">
    <property type="component" value="Unassembled WGS sequence"/>
</dbReference>
<comment type="caution">
    <text evidence="6">The sequence shown here is derived from an EMBL/GenBank/DDBJ whole genome shotgun (WGS) entry which is preliminary data.</text>
</comment>
<gene>
    <name evidence="6" type="ORF">I4I82_14785</name>
</gene>
<evidence type="ECO:0000313" key="7">
    <source>
        <dbReference type="Proteomes" id="UP000694300"/>
    </source>
</evidence>
<keyword evidence="7" id="KW-1185">Reference proteome</keyword>
<evidence type="ECO:0000259" key="5">
    <source>
        <dbReference type="PROSITE" id="PS51935"/>
    </source>
</evidence>
<feature type="compositionally biased region" description="Low complexity" evidence="4">
    <location>
        <begin position="11"/>
        <end position="36"/>
    </location>
</feature>
<reference evidence="6 7" key="1">
    <citation type="submission" date="2020-11" db="EMBL/GenBank/DDBJ databases">
        <title>Pseudonocardia abyssalis sp. nov. and Pseudonocardia oceani sp. nov., description and phylogenomic analysis of two novel actinomycetes isolated from the deep Southern Ocean.</title>
        <authorList>
            <person name="Parra J."/>
        </authorList>
    </citation>
    <scope>NUCLEOTIDE SEQUENCE [LARGE SCALE GENOMIC DNA]</scope>
    <source>
        <strain evidence="7">KRD185</strain>
    </source>
</reference>
<evidence type="ECO:0000256" key="4">
    <source>
        <dbReference type="SAM" id="MobiDB-lite"/>
    </source>
</evidence>
<evidence type="ECO:0000256" key="3">
    <source>
        <dbReference type="ARBA" id="ARBA00022807"/>
    </source>
</evidence>
<accession>A0ABS6U9L9</accession>
<dbReference type="InterPro" id="IPR000064">
    <property type="entry name" value="NLP_P60_dom"/>
</dbReference>
<keyword evidence="3" id="KW-0788">Thiol protease</keyword>
<name>A0ABS6U9L9_9PSEU</name>
<evidence type="ECO:0000256" key="2">
    <source>
        <dbReference type="ARBA" id="ARBA00022801"/>
    </source>
</evidence>
<feature type="region of interest" description="Disordered" evidence="4">
    <location>
        <begin position="1"/>
        <end position="76"/>
    </location>
</feature>
<dbReference type="Pfam" id="PF00877">
    <property type="entry name" value="NLPC_P60"/>
    <property type="match status" value="1"/>
</dbReference>
<keyword evidence="2" id="KW-0378">Hydrolase</keyword>
<feature type="domain" description="NlpC/P60" evidence="5">
    <location>
        <begin position="153"/>
        <end position="267"/>
    </location>
</feature>
<dbReference type="PANTHER" id="PTHR47053">
    <property type="entry name" value="MUREIN DD-ENDOPEPTIDASE MEPH-RELATED"/>
    <property type="match status" value="1"/>
</dbReference>
<proteinExistence type="predicted"/>
<keyword evidence="1" id="KW-0645">Protease</keyword>
<dbReference type="InterPro" id="IPR051202">
    <property type="entry name" value="Peptidase_C40"/>
</dbReference>
<protein>
    <submittedName>
        <fullName evidence="6">C40 family peptidase</fullName>
    </submittedName>
</protein>
<dbReference type="PROSITE" id="PS51935">
    <property type="entry name" value="NLPC_P60"/>
    <property type="match status" value="1"/>
</dbReference>
<feature type="compositionally biased region" description="Basic and acidic residues" evidence="4">
    <location>
        <begin position="38"/>
        <end position="50"/>
    </location>
</feature>
<sequence length="267" mass="26870">MSRTASRHHCSSGAEGAGSPSGRAGNGAPVTTTAPARPEPRRRSPYDRRVLPGPRSPSDGAHPEEPSVPIHPASTPTATHHLRSYVTRAAVVATASAAAAVLAVIPATADAPAAAPAVAAAPVATAPAAPVVDTRVAQVAVTAPLAAAPAAASSARASAVSLALSKVGSPYRWGASGPSAFDCSGLVNWAFERAGIDVPRTSRALSQTGTPVSRGDLRPGDLVFFYSPVSHVGIYIGDGQMVHASTSGKPVAIASIDRSSYNSARRI</sequence>